<dbReference type="RefSeq" id="WP_209904486.1">
    <property type="nucleotide sequence ID" value="NZ_BAAAJW010000017.1"/>
</dbReference>
<comment type="caution">
    <text evidence="2">The sequence shown here is derived from an EMBL/GenBank/DDBJ whole genome shotgun (WGS) entry which is preliminary data.</text>
</comment>
<organism evidence="2 3">
    <name type="scientific">Brachybacterium sacelli</name>
    <dbReference type="NCBI Taxonomy" id="173364"/>
    <lineage>
        <taxon>Bacteria</taxon>
        <taxon>Bacillati</taxon>
        <taxon>Actinomycetota</taxon>
        <taxon>Actinomycetes</taxon>
        <taxon>Micrococcales</taxon>
        <taxon>Dermabacteraceae</taxon>
        <taxon>Brachybacterium</taxon>
    </lineage>
</organism>
<evidence type="ECO:0000313" key="2">
    <source>
        <dbReference type="EMBL" id="MBP2383702.1"/>
    </source>
</evidence>
<dbReference type="Proteomes" id="UP001519290">
    <property type="component" value="Unassembled WGS sequence"/>
</dbReference>
<evidence type="ECO:0000256" key="1">
    <source>
        <dbReference type="SAM" id="MobiDB-lite"/>
    </source>
</evidence>
<evidence type="ECO:0000313" key="3">
    <source>
        <dbReference type="Proteomes" id="UP001519290"/>
    </source>
</evidence>
<dbReference type="EMBL" id="JAGIOD010000002">
    <property type="protein sequence ID" value="MBP2383702.1"/>
    <property type="molecule type" value="Genomic_DNA"/>
</dbReference>
<protein>
    <submittedName>
        <fullName evidence="2">Uncharacterized protein</fullName>
    </submittedName>
</protein>
<gene>
    <name evidence="2" type="ORF">JOF43_003691</name>
</gene>
<reference evidence="2 3" key="1">
    <citation type="submission" date="2021-03" db="EMBL/GenBank/DDBJ databases">
        <title>Sequencing the genomes of 1000 actinobacteria strains.</title>
        <authorList>
            <person name="Klenk H.-P."/>
        </authorList>
    </citation>
    <scope>NUCLEOTIDE SEQUENCE [LARGE SCALE GENOMIC DNA]</scope>
    <source>
        <strain evidence="2 3">DSM 14566</strain>
    </source>
</reference>
<name>A0ABS4X5H6_9MICO</name>
<feature type="region of interest" description="Disordered" evidence="1">
    <location>
        <begin position="56"/>
        <end position="75"/>
    </location>
</feature>
<keyword evidence="3" id="KW-1185">Reference proteome</keyword>
<accession>A0ABS4X5H6</accession>
<sequence>MSSTESVILIGFRGDGTPVTFKLDDLWGPIESDPAARIRASQQDGRFLGAGLATAGKSRLPPLQDEDGTPKAFLA</sequence>
<proteinExistence type="predicted"/>